<keyword evidence="3" id="KW-1185">Reference proteome</keyword>
<organism evidence="2 3">
    <name type="scientific">Liparis tanakae</name>
    <name type="common">Tanaka's snailfish</name>
    <dbReference type="NCBI Taxonomy" id="230148"/>
    <lineage>
        <taxon>Eukaryota</taxon>
        <taxon>Metazoa</taxon>
        <taxon>Chordata</taxon>
        <taxon>Craniata</taxon>
        <taxon>Vertebrata</taxon>
        <taxon>Euteleostomi</taxon>
        <taxon>Actinopterygii</taxon>
        <taxon>Neopterygii</taxon>
        <taxon>Teleostei</taxon>
        <taxon>Neoteleostei</taxon>
        <taxon>Acanthomorphata</taxon>
        <taxon>Eupercaria</taxon>
        <taxon>Perciformes</taxon>
        <taxon>Cottioidei</taxon>
        <taxon>Cottales</taxon>
        <taxon>Liparidae</taxon>
        <taxon>Liparis</taxon>
    </lineage>
</organism>
<evidence type="ECO:0000256" key="1">
    <source>
        <dbReference type="SAM" id="MobiDB-lite"/>
    </source>
</evidence>
<dbReference type="Proteomes" id="UP000314294">
    <property type="component" value="Unassembled WGS sequence"/>
</dbReference>
<feature type="compositionally biased region" description="Low complexity" evidence="1">
    <location>
        <begin position="37"/>
        <end position="51"/>
    </location>
</feature>
<proteinExistence type="predicted"/>
<comment type="caution">
    <text evidence="2">The sequence shown here is derived from an EMBL/GenBank/DDBJ whole genome shotgun (WGS) entry which is preliminary data.</text>
</comment>
<reference evidence="2 3" key="1">
    <citation type="submission" date="2019-03" db="EMBL/GenBank/DDBJ databases">
        <title>First draft genome of Liparis tanakae, snailfish: a comprehensive survey of snailfish specific genes.</title>
        <authorList>
            <person name="Kim W."/>
            <person name="Song I."/>
            <person name="Jeong J.-H."/>
            <person name="Kim D."/>
            <person name="Kim S."/>
            <person name="Ryu S."/>
            <person name="Song J.Y."/>
            <person name="Lee S.K."/>
        </authorList>
    </citation>
    <scope>NUCLEOTIDE SEQUENCE [LARGE SCALE GENOMIC DNA]</scope>
    <source>
        <tissue evidence="2">Muscle</tissue>
    </source>
</reference>
<dbReference type="AlphaFoldDB" id="A0A4Z2EEC2"/>
<name>A0A4Z2EEC2_9TELE</name>
<accession>A0A4Z2EEC2</accession>
<evidence type="ECO:0000313" key="3">
    <source>
        <dbReference type="Proteomes" id="UP000314294"/>
    </source>
</evidence>
<dbReference type="EMBL" id="SRLO01008942">
    <property type="protein sequence ID" value="TNN27073.1"/>
    <property type="molecule type" value="Genomic_DNA"/>
</dbReference>
<sequence>MKRSCQVHYYPSGPNNTLPWGLTSLSKLRADSVWMGPPTSAASTSPPNNATCTTTAEHSSRPDAGSRYSFIRSPRH</sequence>
<protein>
    <submittedName>
        <fullName evidence="2">Uncharacterized protein</fullName>
    </submittedName>
</protein>
<feature type="region of interest" description="Disordered" evidence="1">
    <location>
        <begin position="33"/>
        <end position="76"/>
    </location>
</feature>
<evidence type="ECO:0000313" key="2">
    <source>
        <dbReference type="EMBL" id="TNN27073.1"/>
    </source>
</evidence>
<gene>
    <name evidence="2" type="ORF">EYF80_062784</name>
</gene>